<dbReference type="EMBL" id="DAARJT010000013">
    <property type="protein sequence ID" value="HAE2717003.1"/>
    <property type="molecule type" value="Genomic_DNA"/>
</dbReference>
<protein>
    <submittedName>
        <fullName evidence="3">DUF4145 domain-containing protein</fullName>
    </submittedName>
</protein>
<dbReference type="InterPro" id="IPR025285">
    <property type="entry name" value="DUF4145"/>
</dbReference>
<dbReference type="RefSeq" id="WP_079806537.1">
    <property type="nucleotide sequence ID" value="NZ_MXLI01000013.1"/>
</dbReference>
<name>A0A729APC4_SALER</name>
<accession>A0A729APC4</accession>
<reference evidence="3" key="1">
    <citation type="journal article" date="2018" name="Genome Biol.">
        <title>SKESA: strategic k-mer extension for scrupulous assemblies.</title>
        <authorList>
            <person name="Souvorov A."/>
            <person name="Agarwala R."/>
            <person name="Lipman D.J."/>
        </authorList>
    </citation>
    <scope>NUCLEOTIDE SEQUENCE</scope>
    <source>
        <strain evidence="2">151-85</strain>
        <strain evidence="3">313-87</strain>
        <strain evidence="4">464-85</strain>
    </source>
</reference>
<dbReference type="Pfam" id="PF13643">
    <property type="entry name" value="DUF4145"/>
    <property type="match status" value="1"/>
</dbReference>
<gene>
    <name evidence="3" type="ORF">GNC47_002952</name>
    <name evidence="2" type="ORF">GND17_003046</name>
    <name evidence="4" type="ORF">GND55_002805</name>
</gene>
<evidence type="ECO:0000313" key="4">
    <source>
        <dbReference type="EMBL" id="HAE8504010.1"/>
    </source>
</evidence>
<reference evidence="3" key="2">
    <citation type="submission" date="2018-07" db="EMBL/GenBank/DDBJ databases">
        <authorList>
            <consortium name="NCBI Pathogen Detection Project"/>
        </authorList>
    </citation>
    <scope>NUCLEOTIDE SEQUENCE</scope>
    <source>
        <strain evidence="2">151-85</strain>
        <strain evidence="3">313-87</strain>
        <strain evidence="4">464-85</strain>
    </source>
</reference>
<proteinExistence type="predicted"/>
<evidence type="ECO:0000259" key="1">
    <source>
        <dbReference type="Pfam" id="PF13643"/>
    </source>
</evidence>
<dbReference type="EMBL" id="DAATFF010000012">
    <property type="protein sequence ID" value="HAE8504010.1"/>
    <property type="molecule type" value="Genomic_DNA"/>
</dbReference>
<evidence type="ECO:0000313" key="3">
    <source>
        <dbReference type="EMBL" id="HAE2990898.1"/>
    </source>
</evidence>
<comment type="caution">
    <text evidence="3">The sequence shown here is derived from an EMBL/GenBank/DDBJ whole genome shotgun (WGS) entry which is preliminary data.</text>
</comment>
<feature type="domain" description="DUF4145" evidence="1">
    <location>
        <begin position="135"/>
        <end position="230"/>
    </location>
</feature>
<organism evidence="3">
    <name type="scientific">Salmonella enterica subsp. salamae serovar 58:d:z6</name>
    <dbReference type="NCBI Taxonomy" id="41517"/>
    <lineage>
        <taxon>Bacteria</taxon>
        <taxon>Pseudomonadati</taxon>
        <taxon>Pseudomonadota</taxon>
        <taxon>Gammaproteobacteria</taxon>
        <taxon>Enterobacterales</taxon>
        <taxon>Enterobacteriaceae</taxon>
        <taxon>Salmonella</taxon>
    </lineage>
</organism>
<dbReference type="AlphaFoldDB" id="A0A729APC4"/>
<sequence>MDRKKLTSYFSLNERVPWLCPTCKSGMLEIIKPSLHKKITKQSHNILARYNGQWIPEEVEYRYSCLFRCGNHSCDEVISSSGVGYISIVGYEYNENEEYQNPVYDDHFYPKYFEPALNLVLIPDNCPASIQEPFKESFKLFFSSFGAAANNIRVAIEAFLTELKVPTEKNRKDGSLTFMSLHERINNIPQAYIEYKEMLKAIKWIGNSGSHNSNVKPKVEDVIDAYDLIEHILEDVYAPRRKRLSAIAARINNNKGPGK</sequence>
<evidence type="ECO:0000313" key="2">
    <source>
        <dbReference type="EMBL" id="HAE2717003.1"/>
    </source>
</evidence>
<dbReference type="EMBL" id="DAARMD010000011">
    <property type="protein sequence ID" value="HAE2990898.1"/>
    <property type="molecule type" value="Genomic_DNA"/>
</dbReference>